<dbReference type="SUPFAM" id="SSF47473">
    <property type="entry name" value="EF-hand"/>
    <property type="match status" value="1"/>
</dbReference>
<dbReference type="GO" id="GO:0016460">
    <property type="term" value="C:myosin II complex"/>
    <property type="evidence" value="ECO:0007669"/>
    <property type="project" value="TreeGrafter"/>
</dbReference>
<gene>
    <name evidence="5" type="primary">106078315</name>
</gene>
<dbReference type="VEuPathDB" id="VectorBase:BGLAX_027001"/>
<evidence type="ECO:0000259" key="4">
    <source>
        <dbReference type="PROSITE" id="PS50222"/>
    </source>
</evidence>
<dbReference type="PANTHER" id="PTHR23048">
    <property type="entry name" value="MYOSIN LIGHT CHAIN 1, 3"/>
    <property type="match status" value="1"/>
</dbReference>
<organism evidence="5 6">
    <name type="scientific">Biomphalaria glabrata</name>
    <name type="common">Bloodfluke planorb</name>
    <name type="synonym">Freshwater snail</name>
    <dbReference type="NCBI Taxonomy" id="6526"/>
    <lineage>
        <taxon>Eukaryota</taxon>
        <taxon>Metazoa</taxon>
        <taxon>Spiralia</taxon>
        <taxon>Lophotrochozoa</taxon>
        <taxon>Mollusca</taxon>
        <taxon>Gastropoda</taxon>
        <taxon>Heterobranchia</taxon>
        <taxon>Euthyneura</taxon>
        <taxon>Panpulmonata</taxon>
        <taxon>Hygrophila</taxon>
        <taxon>Lymnaeoidea</taxon>
        <taxon>Planorbidae</taxon>
        <taxon>Biomphalaria</taxon>
    </lineage>
</organism>
<feature type="domain" description="EF-hand" evidence="4">
    <location>
        <begin position="308"/>
        <end position="343"/>
    </location>
</feature>
<dbReference type="PROSITE" id="PS00018">
    <property type="entry name" value="EF_HAND_1"/>
    <property type="match status" value="2"/>
</dbReference>
<dbReference type="GO" id="GO:0005509">
    <property type="term" value="F:calcium ion binding"/>
    <property type="evidence" value="ECO:0007669"/>
    <property type="project" value="InterPro"/>
</dbReference>
<dbReference type="InterPro" id="IPR002048">
    <property type="entry name" value="EF_hand_dom"/>
</dbReference>
<feature type="compositionally biased region" description="Acidic residues" evidence="3">
    <location>
        <begin position="34"/>
        <end position="99"/>
    </location>
</feature>
<reference evidence="5" key="1">
    <citation type="submission" date="2020-05" db="UniProtKB">
        <authorList>
            <consortium name="EnsemblMetazoa"/>
        </authorList>
    </citation>
    <scope>IDENTIFICATION</scope>
    <source>
        <strain evidence="5">BB02</strain>
    </source>
</reference>
<name>A0A2C9M423_BIOGL</name>
<evidence type="ECO:0000256" key="3">
    <source>
        <dbReference type="SAM" id="MobiDB-lite"/>
    </source>
</evidence>
<dbReference type="OrthoDB" id="6149198at2759"/>
<feature type="compositionally biased region" description="Acidic residues" evidence="3">
    <location>
        <begin position="140"/>
        <end position="153"/>
    </location>
</feature>
<dbReference type="STRING" id="6526.A0A2C9M423"/>
<evidence type="ECO:0000313" key="5">
    <source>
        <dbReference type="EnsemblMetazoa" id="BGLB038256-PA"/>
    </source>
</evidence>
<evidence type="ECO:0000256" key="2">
    <source>
        <dbReference type="ARBA" id="ARBA00022837"/>
    </source>
</evidence>
<feature type="domain" description="EF-hand" evidence="4">
    <location>
        <begin position="221"/>
        <end position="256"/>
    </location>
</feature>
<evidence type="ECO:0000313" key="6">
    <source>
        <dbReference type="Proteomes" id="UP000076420"/>
    </source>
</evidence>
<keyword evidence="1" id="KW-0677">Repeat</keyword>
<dbReference type="InterPro" id="IPR011992">
    <property type="entry name" value="EF-hand-dom_pair"/>
</dbReference>
<dbReference type="Pfam" id="PF13833">
    <property type="entry name" value="EF-hand_8"/>
    <property type="match status" value="1"/>
</dbReference>
<sequence>MCITVTFCDVSFQADVEADVEDSTVPVDAGLEGDKEEETVEETETKDEPADEAANDENDDGGDGANDEPNVEDGNEGEENTEEEQPAEVDDQPSDDPVEEGNKDAQEDDDVPVDPATEETSKDTELAESEEKAVTTPPPAEEDDDKGDDQGDEQGDKQGDDKGDDDTVVDNSVQENNRADVPVMSDEEKAKCRRLFDKKAVNERLDLVGLKAVFRLMGQVISSSDADQIFDEADKNDDGTVDFEEFCRLYSKFGQEEEVRRSLLTDSVKKLFKSNSRGEMELSQVEQVLLKLQQPGPNSKLLREKSDLKPEDIRSLIKTMDKDGNGRIAEKEFVETLCQHLEC</sequence>
<dbReference type="Proteomes" id="UP000076420">
    <property type="component" value="Unassembled WGS sequence"/>
</dbReference>
<dbReference type="PANTHER" id="PTHR23048:SF0">
    <property type="entry name" value="CALMODULIN LIKE 3"/>
    <property type="match status" value="1"/>
</dbReference>
<dbReference type="AlphaFoldDB" id="A0A2C9M423"/>
<dbReference type="Pfam" id="PF13499">
    <property type="entry name" value="EF-hand_7"/>
    <property type="match status" value="1"/>
</dbReference>
<dbReference type="InterPro" id="IPR050230">
    <property type="entry name" value="CALM/Myosin/TropC-like"/>
</dbReference>
<dbReference type="InterPro" id="IPR018247">
    <property type="entry name" value="EF_Hand_1_Ca_BS"/>
</dbReference>
<dbReference type="EnsemblMetazoa" id="BGLB038256-RA">
    <property type="protein sequence ID" value="BGLB038256-PA"/>
    <property type="gene ID" value="BGLB038256"/>
</dbReference>
<protein>
    <recommendedName>
        <fullName evidence="4">EF-hand domain-containing protein</fullName>
    </recommendedName>
</protein>
<dbReference type="Gene3D" id="1.10.238.10">
    <property type="entry name" value="EF-hand"/>
    <property type="match status" value="2"/>
</dbReference>
<dbReference type="VEuPathDB" id="VectorBase:BGLB038256"/>
<accession>A0A2C9M423</accession>
<dbReference type="SMART" id="SM00054">
    <property type="entry name" value="EFh"/>
    <property type="match status" value="2"/>
</dbReference>
<dbReference type="KEGG" id="bgt:106078315"/>
<proteinExistence type="predicted"/>
<dbReference type="PROSITE" id="PS50222">
    <property type="entry name" value="EF_HAND_2"/>
    <property type="match status" value="2"/>
</dbReference>
<evidence type="ECO:0000256" key="1">
    <source>
        <dbReference type="ARBA" id="ARBA00022737"/>
    </source>
</evidence>
<keyword evidence="2" id="KW-0106">Calcium</keyword>
<feature type="compositionally biased region" description="Basic and acidic residues" evidence="3">
    <location>
        <begin position="119"/>
        <end position="133"/>
    </location>
</feature>
<feature type="region of interest" description="Disordered" evidence="3">
    <location>
        <begin position="14"/>
        <end position="180"/>
    </location>
</feature>